<dbReference type="CDD" id="cd02165">
    <property type="entry name" value="NMNAT"/>
    <property type="match status" value="1"/>
</dbReference>
<evidence type="ECO:0000256" key="2">
    <source>
        <dbReference type="ARBA" id="ARBA00005019"/>
    </source>
</evidence>
<dbReference type="NCBIfam" id="TIGR00482">
    <property type="entry name" value="nicotinate (nicotinamide) nucleotide adenylyltransferase"/>
    <property type="match status" value="1"/>
</dbReference>
<reference evidence="13 14" key="1">
    <citation type="submission" date="2023-07" db="EMBL/GenBank/DDBJ databases">
        <title>Sorghum-associated microbial communities from plants grown in Nebraska, USA.</title>
        <authorList>
            <person name="Schachtman D."/>
        </authorList>
    </citation>
    <scope>NUCLEOTIDE SEQUENCE [LARGE SCALE GENOMIC DNA]</scope>
    <source>
        <strain evidence="13 14">4138</strain>
    </source>
</reference>
<evidence type="ECO:0000256" key="4">
    <source>
        <dbReference type="ARBA" id="ARBA00022642"/>
    </source>
</evidence>
<dbReference type="PANTHER" id="PTHR39321:SF3">
    <property type="entry name" value="PHOSPHOPANTETHEINE ADENYLYLTRANSFERASE"/>
    <property type="match status" value="1"/>
</dbReference>
<protein>
    <recommendedName>
        <fullName evidence="11">Probable nicotinate-nucleotide adenylyltransferase</fullName>
        <ecNumber evidence="11">2.7.7.18</ecNumber>
    </recommendedName>
    <alternativeName>
        <fullName evidence="11">Deamido-NAD(+) diphosphorylase</fullName>
    </alternativeName>
    <alternativeName>
        <fullName evidence="11">Deamido-NAD(+) pyrophosphorylase</fullName>
    </alternativeName>
    <alternativeName>
        <fullName evidence="11">Nicotinate mononucleotide adenylyltransferase</fullName>
        <shortName evidence="11">NaMN adenylyltransferase</shortName>
    </alternativeName>
</protein>
<dbReference type="Gene3D" id="3.40.50.620">
    <property type="entry name" value="HUPs"/>
    <property type="match status" value="1"/>
</dbReference>
<proteinExistence type="inferred from homology"/>
<dbReference type="InterPro" id="IPR014729">
    <property type="entry name" value="Rossmann-like_a/b/a_fold"/>
</dbReference>
<sequence length="220" mass="24367">MPTSRPDRAFAVFGGTFDPIHKAHLACAQYVLAHCAVSEVQLMPCHLPAHRASPGVSAEHRAAMVQLAIEHVPGLSLQPLELNKHSPSYTVDSLRLLREQHPRGGLLFVMGMDSLAYFKQWHQWQSILQLAHLVVCQRPGSTAADGDCPELLEQYGTRALQDLHLLDSGKIMLLDNPPLELSATEIRALLGKNQQSAELSQLIPAEVLQYIKTERLYSNV</sequence>
<comment type="catalytic activity">
    <reaction evidence="10 11">
        <text>nicotinate beta-D-ribonucleotide + ATP + H(+) = deamido-NAD(+) + diphosphate</text>
        <dbReference type="Rhea" id="RHEA:22860"/>
        <dbReference type="ChEBI" id="CHEBI:15378"/>
        <dbReference type="ChEBI" id="CHEBI:30616"/>
        <dbReference type="ChEBI" id="CHEBI:33019"/>
        <dbReference type="ChEBI" id="CHEBI:57502"/>
        <dbReference type="ChEBI" id="CHEBI:58437"/>
        <dbReference type="EC" id="2.7.7.18"/>
    </reaction>
</comment>
<dbReference type="NCBIfam" id="NF000839">
    <property type="entry name" value="PRK00071.1-1"/>
    <property type="match status" value="1"/>
</dbReference>
<evidence type="ECO:0000256" key="5">
    <source>
        <dbReference type="ARBA" id="ARBA00022679"/>
    </source>
</evidence>
<keyword evidence="6 11" id="KW-0548">Nucleotidyltransferase</keyword>
<evidence type="ECO:0000313" key="14">
    <source>
        <dbReference type="Proteomes" id="UP001257909"/>
    </source>
</evidence>
<evidence type="ECO:0000256" key="10">
    <source>
        <dbReference type="ARBA" id="ARBA00048721"/>
    </source>
</evidence>
<dbReference type="EC" id="2.7.7.18" evidence="11"/>
<dbReference type="PANTHER" id="PTHR39321">
    <property type="entry name" value="NICOTINATE-NUCLEOTIDE ADENYLYLTRANSFERASE-RELATED"/>
    <property type="match status" value="1"/>
</dbReference>
<keyword evidence="8 11" id="KW-0067">ATP-binding</keyword>
<comment type="pathway">
    <text evidence="2 11">Cofactor biosynthesis; NAD(+) biosynthesis; deamido-NAD(+) from nicotinate D-ribonucleotide: step 1/1.</text>
</comment>
<evidence type="ECO:0000256" key="11">
    <source>
        <dbReference type="HAMAP-Rule" id="MF_00244"/>
    </source>
</evidence>
<keyword evidence="4 11" id="KW-0662">Pyridine nucleotide biosynthesis</keyword>
<dbReference type="NCBIfam" id="NF000840">
    <property type="entry name" value="PRK00071.1-3"/>
    <property type="match status" value="1"/>
</dbReference>
<dbReference type="EMBL" id="JAVDWR010000017">
    <property type="protein sequence ID" value="MDR7122503.1"/>
    <property type="molecule type" value="Genomic_DNA"/>
</dbReference>
<organism evidence="13 14">
    <name type="scientific">Rheinheimera soli</name>
    <dbReference type="NCBI Taxonomy" id="443616"/>
    <lineage>
        <taxon>Bacteria</taxon>
        <taxon>Pseudomonadati</taxon>
        <taxon>Pseudomonadota</taxon>
        <taxon>Gammaproteobacteria</taxon>
        <taxon>Chromatiales</taxon>
        <taxon>Chromatiaceae</taxon>
        <taxon>Rheinheimera</taxon>
    </lineage>
</organism>
<dbReference type="RefSeq" id="WP_310280770.1">
    <property type="nucleotide sequence ID" value="NZ_JAVDWR010000017.1"/>
</dbReference>
<comment type="similarity">
    <text evidence="3 11">Belongs to the NadD family.</text>
</comment>
<gene>
    <name evidence="11" type="primary">nadD</name>
    <name evidence="13" type="ORF">J2W69_003477</name>
</gene>
<dbReference type="HAMAP" id="MF_00244">
    <property type="entry name" value="NaMN_adenylyltr"/>
    <property type="match status" value="1"/>
</dbReference>
<evidence type="ECO:0000256" key="6">
    <source>
        <dbReference type="ARBA" id="ARBA00022695"/>
    </source>
</evidence>
<evidence type="ECO:0000313" key="13">
    <source>
        <dbReference type="EMBL" id="MDR7122503.1"/>
    </source>
</evidence>
<evidence type="ECO:0000256" key="9">
    <source>
        <dbReference type="ARBA" id="ARBA00023027"/>
    </source>
</evidence>
<keyword evidence="9 11" id="KW-0520">NAD</keyword>
<feature type="domain" description="Cytidyltransferase-like" evidence="12">
    <location>
        <begin position="12"/>
        <end position="188"/>
    </location>
</feature>
<comment type="function">
    <text evidence="1 11">Catalyzes the reversible adenylation of nicotinate mononucleotide (NaMN) to nicotinic acid adenine dinucleotide (NaAD).</text>
</comment>
<keyword evidence="5 11" id="KW-0808">Transferase</keyword>
<keyword evidence="14" id="KW-1185">Reference proteome</keyword>
<accession>A0ABU1W3J1</accession>
<dbReference type="InterPro" id="IPR004821">
    <property type="entry name" value="Cyt_trans-like"/>
</dbReference>
<evidence type="ECO:0000259" key="12">
    <source>
        <dbReference type="Pfam" id="PF01467"/>
    </source>
</evidence>
<dbReference type="Pfam" id="PF01467">
    <property type="entry name" value="CTP_transf_like"/>
    <property type="match status" value="1"/>
</dbReference>
<evidence type="ECO:0000256" key="1">
    <source>
        <dbReference type="ARBA" id="ARBA00002324"/>
    </source>
</evidence>
<name>A0ABU1W3J1_9GAMM</name>
<dbReference type="GO" id="GO:0004515">
    <property type="term" value="F:nicotinate-nucleotide adenylyltransferase activity"/>
    <property type="evidence" value="ECO:0007669"/>
    <property type="project" value="UniProtKB-EC"/>
</dbReference>
<evidence type="ECO:0000256" key="8">
    <source>
        <dbReference type="ARBA" id="ARBA00022840"/>
    </source>
</evidence>
<keyword evidence="7 11" id="KW-0547">Nucleotide-binding</keyword>
<dbReference type="InterPro" id="IPR005248">
    <property type="entry name" value="NadD/NMNAT"/>
</dbReference>
<dbReference type="SUPFAM" id="SSF52374">
    <property type="entry name" value="Nucleotidylyl transferase"/>
    <property type="match status" value="1"/>
</dbReference>
<comment type="caution">
    <text evidence="13">The sequence shown here is derived from an EMBL/GenBank/DDBJ whole genome shotgun (WGS) entry which is preliminary data.</text>
</comment>
<evidence type="ECO:0000256" key="3">
    <source>
        <dbReference type="ARBA" id="ARBA00009014"/>
    </source>
</evidence>
<dbReference type="Proteomes" id="UP001257909">
    <property type="component" value="Unassembled WGS sequence"/>
</dbReference>
<evidence type="ECO:0000256" key="7">
    <source>
        <dbReference type="ARBA" id="ARBA00022741"/>
    </source>
</evidence>